<dbReference type="InterPro" id="IPR032466">
    <property type="entry name" value="Metal_Hydrolase"/>
</dbReference>
<dbReference type="PANTHER" id="PTHR43135:SF3">
    <property type="entry name" value="ALPHA-D-RIBOSE 1-METHYLPHOSPHONATE 5-TRIPHOSPHATE DIPHOSPHATASE"/>
    <property type="match status" value="1"/>
</dbReference>
<dbReference type="SUPFAM" id="SSF51556">
    <property type="entry name" value="Metallo-dependent hydrolases"/>
    <property type="match status" value="1"/>
</dbReference>
<dbReference type="Gene3D" id="1.20.58.520">
    <property type="entry name" value="Amidohydrolase"/>
    <property type="match status" value="1"/>
</dbReference>
<protein>
    <recommendedName>
        <fullName evidence="2">Amidohydrolase-related domain-containing protein</fullName>
    </recommendedName>
</protein>
<feature type="chain" id="PRO_5010221352" description="Amidohydrolase-related domain-containing protein" evidence="1">
    <location>
        <begin position="20"/>
        <end position="415"/>
    </location>
</feature>
<feature type="signal peptide" evidence="1">
    <location>
        <begin position="1"/>
        <end position="19"/>
    </location>
</feature>
<dbReference type="Gene3D" id="3.40.50.10910">
    <property type="entry name" value="Amidohydrolase"/>
    <property type="match status" value="1"/>
</dbReference>
<name>A0A1Q5T0P4_9EURO</name>
<dbReference type="GO" id="GO:0016810">
    <property type="term" value="F:hydrolase activity, acting on carbon-nitrogen (but not peptide) bonds"/>
    <property type="evidence" value="ECO:0007669"/>
    <property type="project" value="InterPro"/>
</dbReference>
<dbReference type="Proteomes" id="UP000186955">
    <property type="component" value="Unassembled WGS sequence"/>
</dbReference>
<dbReference type="AlphaFoldDB" id="A0A1Q5T0P4"/>
<dbReference type="Pfam" id="PF01979">
    <property type="entry name" value="Amidohydro_1"/>
    <property type="match status" value="1"/>
</dbReference>
<dbReference type="InterPro" id="IPR006680">
    <property type="entry name" value="Amidohydro-rel"/>
</dbReference>
<evidence type="ECO:0000259" key="2">
    <source>
        <dbReference type="Pfam" id="PF01979"/>
    </source>
</evidence>
<dbReference type="OrthoDB" id="5595695at2759"/>
<dbReference type="PANTHER" id="PTHR43135">
    <property type="entry name" value="ALPHA-D-RIBOSE 1-METHYLPHOSPHONATE 5-TRIPHOSPHATE DIPHOSPHATASE"/>
    <property type="match status" value="1"/>
</dbReference>
<evidence type="ECO:0000256" key="1">
    <source>
        <dbReference type="SAM" id="SignalP"/>
    </source>
</evidence>
<keyword evidence="1" id="KW-0732">Signal</keyword>
<gene>
    <name evidence="3" type="ORF">PENSUB_12118</name>
</gene>
<keyword evidence="4" id="KW-1185">Reference proteome</keyword>
<sequence length="415" mass="43355">MIRIAALALVASLLASSQACLTAHIARATKDSTSSNCVSSSVSANRKFAIKNAEVFNGSGFQNAQTVIVSNGKIVTIGGIIPAGINTIDGTGKFLIPGLIDNHVHPASCSNLAELAGYGVTTAINMACLNYTTCSQLKGQLGTTDYINAGEIACGTGSVHATAFGVPLAEIIGPDTDLLALVDWTFGTGSNFFKIVAENKGPTVKQQATMVQLVNRHGSFAATHATLIEHCDQAIRSKADGIQYTSPDGLLSTAQISQIRSQGQFVTLTMEFYRLAFSNPALAPVLGFNASCNYSNTQTNFANMHAAGVSIAVGTDSVGSLPGVINYPFGRLLHCELQNFLDAGFGNAEAIQAATAGAAKLYRLYDRGSIATGMPADLLLLNSNPRREYHWVGGVPVGTITAQKGQICDPTSLGF</sequence>
<organism evidence="3 4">
    <name type="scientific">Penicillium subrubescens</name>
    <dbReference type="NCBI Taxonomy" id="1316194"/>
    <lineage>
        <taxon>Eukaryota</taxon>
        <taxon>Fungi</taxon>
        <taxon>Dikarya</taxon>
        <taxon>Ascomycota</taxon>
        <taxon>Pezizomycotina</taxon>
        <taxon>Eurotiomycetes</taxon>
        <taxon>Eurotiomycetidae</taxon>
        <taxon>Eurotiales</taxon>
        <taxon>Aspergillaceae</taxon>
        <taxon>Penicillium</taxon>
    </lineage>
</organism>
<dbReference type="SUPFAM" id="SSF51338">
    <property type="entry name" value="Composite domain of metallo-dependent hydrolases"/>
    <property type="match status" value="1"/>
</dbReference>
<dbReference type="InterPro" id="IPR051781">
    <property type="entry name" value="Metallo-dep_Hydrolase"/>
</dbReference>
<dbReference type="EMBL" id="MNBE01000723">
    <property type="protein sequence ID" value="OKO93839.1"/>
    <property type="molecule type" value="Genomic_DNA"/>
</dbReference>
<dbReference type="Gene3D" id="3.30.110.90">
    <property type="entry name" value="Amidohydrolase"/>
    <property type="match status" value="1"/>
</dbReference>
<dbReference type="InterPro" id="IPR011059">
    <property type="entry name" value="Metal-dep_hydrolase_composite"/>
</dbReference>
<dbReference type="Gene3D" id="2.30.40.10">
    <property type="entry name" value="Urease, subunit C, domain 1"/>
    <property type="match status" value="1"/>
</dbReference>
<feature type="domain" description="Amidohydrolase-related" evidence="2">
    <location>
        <begin position="94"/>
        <end position="387"/>
    </location>
</feature>
<proteinExistence type="predicted"/>
<dbReference type="PROSITE" id="PS51257">
    <property type="entry name" value="PROKAR_LIPOPROTEIN"/>
    <property type="match status" value="1"/>
</dbReference>
<accession>A0A1Q5T0P4</accession>
<evidence type="ECO:0000313" key="4">
    <source>
        <dbReference type="Proteomes" id="UP000186955"/>
    </source>
</evidence>
<dbReference type="STRING" id="1316194.A0A1Q5T0P4"/>
<evidence type="ECO:0000313" key="3">
    <source>
        <dbReference type="EMBL" id="OKO93839.1"/>
    </source>
</evidence>
<comment type="caution">
    <text evidence="3">The sequence shown here is derived from an EMBL/GenBank/DDBJ whole genome shotgun (WGS) entry which is preliminary data.</text>
</comment>
<reference evidence="3 4" key="1">
    <citation type="submission" date="2016-10" db="EMBL/GenBank/DDBJ databases">
        <title>Genome sequence of the ascomycete fungus Penicillium subrubescens.</title>
        <authorList>
            <person name="De Vries R.P."/>
            <person name="Peng M."/>
            <person name="Dilokpimol A."/>
            <person name="Hilden K."/>
            <person name="Makela M.R."/>
            <person name="Grigoriev I."/>
            <person name="Riley R."/>
            <person name="Granchi Z."/>
        </authorList>
    </citation>
    <scope>NUCLEOTIDE SEQUENCE [LARGE SCALE GENOMIC DNA]</scope>
    <source>
        <strain evidence="3 4">CBS 132785</strain>
    </source>
</reference>